<gene>
    <name evidence="1" type="ORF">Tci_030600</name>
</gene>
<dbReference type="AlphaFoldDB" id="A0A6L2LDE5"/>
<sequence>MNEGPSVAKVPKDGLSVAKDTFFDSTDNDTVDNSIMDGYVSDVSDSPNSNSEGKCLPVGKKANHKVTKNKNAEGTSDLSYTPNYEGKYVPVGKKANQKVILKILILVTGCVLGLANGETWDEIRKTIRNMKTGNCVDKGKRKAKV</sequence>
<evidence type="ECO:0000313" key="1">
    <source>
        <dbReference type="EMBL" id="GEU58622.1"/>
    </source>
</evidence>
<name>A0A6L2LDE5_TANCI</name>
<dbReference type="EMBL" id="BKCJ010004032">
    <property type="protein sequence ID" value="GEU58622.1"/>
    <property type="molecule type" value="Genomic_DNA"/>
</dbReference>
<proteinExistence type="predicted"/>
<reference evidence="1" key="1">
    <citation type="journal article" date="2019" name="Sci. Rep.">
        <title>Draft genome of Tanacetum cinerariifolium, the natural source of mosquito coil.</title>
        <authorList>
            <person name="Yamashiro T."/>
            <person name="Shiraishi A."/>
            <person name="Satake H."/>
            <person name="Nakayama K."/>
        </authorList>
    </citation>
    <scope>NUCLEOTIDE SEQUENCE</scope>
</reference>
<accession>A0A6L2LDE5</accession>
<protein>
    <submittedName>
        <fullName evidence="1">Uncharacterized protein</fullName>
    </submittedName>
</protein>
<comment type="caution">
    <text evidence="1">The sequence shown here is derived from an EMBL/GenBank/DDBJ whole genome shotgun (WGS) entry which is preliminary data.</text>
</comment>
<organism evidence="1">
    <name type="scientific">Tanacetum cinerariifolium</name>
    <name type="common">Dalmatian daisy</name>
    <name type="synonym">Chrysanthemum cinerariifolium</name>
    <dbReference type="NCBI Taxonomy" id="118510"/>
    <lineage>
        <taxon>Eukaryota</taxon>
        <taxon>Viridiplantae</taxon>
        <taxon>Streptophyta</taxon>
        <taxon>Embryophyta</taxon>
        <taxon>Tracheophyta</taxon>
        <taxon>Spermatophyta</taxon>
        <taxon>Magnoliopsida</taxon>
        <taxon>eudicotyledons</taxon>
        <taxon>Gunneridae</taxon>
        <taxon>Pentapetalae</taxon>
        <taxon>asterids</taxon>
        <taxon>campanulids</taxon>
        <taxon>Asterales</taxon>
        <taxon>Asteraceae</taxon>
        <taxon>Asteroideae</taxon>
        <taxon>Anthemideae</taxon>
        <taxon>Anthemidinae</taxon>
        <taxon>Tanacetum</taxon>
    </lineage>
</organism>